<feature type="transmembrane region" description="Helical" evidence="2">
    <location>
        <begin position="84"/>
        <end position="101"/>
    </location>
</feature>
<evidence type="ECO:0000259" key="3">
    <source>
        <dbReference type="SMART" id="SM00331"/>
    </source>
</evidence>
<evidence type="ECO:0000313" key="4">
    <source>
        <dbReference type="EMBL" id="VYT25259.1"/>
    </source>
</evidence>
<proteinExistence type="predicted"/>
<name>A0A6N2V4A9_9FIRM</name>
<protein>
    <submittedName>
        <fullName evidence="4">Stage II sporulation protein E</fullName>
        <ecNumber evidence="4">3.1.3.16</ecNumber>
    </submittedName>
</protein>
<dbReference type="EMBL" id="CACRSL010000005">
    <property type="protein sequence ID" value="VYT25259.1"/>
    <property type="molecule type" value="Genomic_DNA"/>
</dbReference>
<gene>
    <name evidence="4" type="primary">spoIIE</name>
    <name evidence="4" type="ORF">AULFYP135_02287</name>
</gene>
<reference evidence="4" key="1">
    <citation type="submission" date="2019-11" db="EMBL/GenBank/DDBJ databases">
        <authorList>
            <person name="Feng L."/>
        </authorList>
    </citation>
    <scope>NUCLEOTIDE SEQUENCE</scope>
    <source>
        <strain evidence="4">AundefinedLFYP135</strain>
    </source>
</reference>
<evidence type="ECO:0000256" key="2">
    <source>
        <dbReference type="SAM" id="Phobius"/>
    </source>
</evidence>
<dbReference type="SMART" id="SM00331">
    <property type="entry name" value="PP2C_SIG"/>
    <property type="match status" value="1"/>
</dbReference>
<dbReference type="InterPro" id="IPR045768">
    <property type="entry name" value="SpoIIE_N"/>
</dbReference>
<dbReference type="PANTHER" id="PTHR43156">
    <property type="entry name" value="STAGE II SPORULATION PROTEIN E-RELATED"/>
    <property type="match status" value="1"/>
</dbReference>
<dbReference type="Pfam" id="PF19732">
    <property type="entry name" value="SpoIIE_N"/>
    <property type="match status" value="1"/>
</dbReference>
<keyword evidence="2" id="KW-0812">Transmembrane</keyword>
<feature type="transmembrane region" description="Helical" evidence="2">
    <location>
        <begin position="238"/>
        <end position="256"/>
    </location>
</feature>
<dbReference type="InterPro" id="IPR001932">
    <property type="entry name" value="PPM-type_phosphatase-like_dom"/>
</dbReference>
<feature type="transmembrane region" description="Helical" evidence="2">
    <location>
        <begin position="203"/>
        <end position="232"/>
    </location>
</feature>
<dbReference type="InterPro" id="IPR036457">
    <property type="entry name" value="PPM-type-like_dom_sf"/>
</dbReference>
<dbReference type="PANTHER" id="PTHR43156:SF2">
    <property type="entry name" value="STAGE II SPORULATION PROTEIN E"/>
    <property type="match status" value="1"/>
</dbReference>
<accession>A0A6N2V4A9</accession>
<keyword evidence="1 4" id="KW-0378">Hydrolase</keyword>
<dbReference type="SUPFAM" id="SSF81606">
    <property type="entry name" value="PP2C-like"/>
    <property type="match status" value="1"/>
</dbReference>
<sequence length="773" mass="81865">MNNRTDVVGISLWDRLRQELKTYRFAVEMLVTAAVAFLMANAFLFGDIAPFGVAVTASSKQKNVPAAALGAILGYCFSSNPAGNMKYVGAVVLAFAIRWLVATTPALRWNAMLAPVAALVAMGIPSVAVTAVSGFYLSDALVTLSESVIAAGAAYFFTRSQGALDLGLANADKNDITCLVITFGILVIALSGLEIFDVSVGRMLALVVLLVAAYTGGETAGSIAGITAGIAVGMMGGSYGYLMGAYCLSGLVAGLFSPTGRLGTAASVTIVCAIATAVSQGGSPSAVVEAAAASVVFVLLPARWLARVSPEARKGPGVDEALFQALLEQRLQSASQALREIAETTHQVSDRLESMQASDISTVYSKVADRVCKRCGMKNKCWQIAYNDTMNCLNDGLAILKKNGVILREELAEPLAQRCCKPDEFLASLNYEYGEYIKKIGTQRKVSQVRSVVTDQFEGMALLMESVSRELGEIAGQDRKLGAKVLEYFTGKGVEPTMASCYLDRSDRMTVQVLLSPYKLARIDNQTTALDLSDLCNREFDLPQLESAGKQVALTFTEKAAYTLAWGGAQRSCGQSRLCGDCYEQLTDGRGNGYIVLSDGMGSGGAAAVDSAMTTGLLCRLIQAGVGFDAALKMVNSALLVKSGEESLATIDVTQIDLYTGRADFYKAGAAPTFVVKSGRTGYVESTSLPAGILRGVSFEKSTIGLREGDMVVMVSDGVTATGVDWIPSVIDQYRAAGVEEVCRQLVQTAFDRRMDGREDDISAAGFLLEKGV</sequence>
<dbReference type="AlphaFoldDB" id="A0A6N2V4A9"/>
<feature type="domain" description="PPM-type phosphatase" evidence="3">
    <location>
        <begin position="563"/>
        <end position="768"/>
    </location>
</feature>
<feature type="transmembrane region" description="Helical" evidence="2">
    <location>
        <begin position="25"/>
        <end position="45"/>
    </location>
</feature>
<evidence type="ECO:0000256" key="1">
    <source>
        <dbReference type="ARBA" id="ARBA00022801"/>
    </source>
</evidence>
<feature type="transmembrane region" description="Helical" evidence="2">
    <location>
        <begin position="176"/>
        <end position="196"/>
    </location>
</feature>
<feature type="transmembrane region" description="Helical" evidence="2">
    <location>
        <begin position="113"/>
        <end position="137"/>
    </location>
</feature>
<keyword evidence="2" id="KW-1133">Transmembrane helix</keyword>
<dbReference type="Gene3D" id="3.60.40.10">
    <property type="entry name" value="PPM-type phosphatase domain"/>
    <property type="match status" value="1"/>
</dbReference>
<dbReference type="EC" id="3.1.3.16" evidence="4"/>
<keyword evidence="2" id="KW-0472">Membrane</keyword>
<dbReference type="Pfam" id="PF07228">
    <property type="entry name" value="SpoIIE"/>
    <property type="match status" value="1"/>
</dbReference>
<organism evidence="4">
    <name type="scientific">uncultured Anaerotruncus sp</name>
    <dbReference type="NCBI Taxonomy" id="905011"/>
    <lineage>
        <taxon>Bacteria</taxon>
        <taxon>Bacillati</taxon>
        <taxon>Bacillota</taxon>
        <taxon>Clostridia</taxon>
        <taxon>Eubacteriales</taxon>
        <taxon>Oscillospiraceae</taxon>
        <taxon>Anaerotruncus</taxon>
        <taxon>environmental samples</taxon>
    </lineage>
</organism>
<dbReference type="GO" id="GO:0004722">
    <property type="term" value="F:protein serine/threonine phosphatase activity"/>
    <property type="evidence" value="ECO:0007669"/>
    <property type="project" value="UniProtKB-EC"/>
</dbReference>
<dbReference type="InterPro" id="IPR052016">
    <property type="entry name" value="Bact_Sigma-Reg"/>
</dbReference>